<protein>
    <submittedName>
        <fullName evidence="1">Uncharacterized protein</fullName>
    </submittedName>
</protein>
<evidence type="ECO:0000313" key="2">
    <source>
        <dbReference type="Proteomes" id="UP001066276"/>
    </source>
</evidence>
<reference evidence="1" key="1">
    <citation type="journal article" date="2022" name="bioRxiv">
        <title>Sequencing and chromosome-scale assembly of the giantPleurodeles waltlgenome.</title>
        <authorList>
            <person name="Brown T."/>
            <person name="Elewa A."/>
            <person name="Iarovenko S."/>
            <person name="Subramanian E."/>
            <person name="Araus A.J."/>
            <person name="Petzold A."/>
            <person name="Susuki M."/>
            <person name="Suzuki K.-i.T."/>
            <person name="Hayashi T."/>
            <person name="Toyoda A."/>
            <person name="Oliveira C."/>
            <person name="Osipova E."/>
            <person name="Leigh N.D."/>
            <person name="Simon A."/>
            <person name="Yun M.H."/>
        </authorList>
    </citation>
    <scope>NUCLEOTIDE SEQUENCE</scope>
    <source>
        <strain evidence="1">20211129_DDA</strain>
        <tissue evidence="1">Liver</tissue>
    </source>
</reference>
<proteinExistence type="predicted"/>
<dbReference type="Proteomes" id="UP001066276">
    <property type="component" value="Chromosome 9"/>
</dbReference>
<evidence type="ECO:0000313" key="1">
    <source>
        <dbReference type="EMBL" id="KAJ1110794.1"/>
    </source>
</evidence>
<name>A0AAV7N7Y5_PLEWA</name>
<comment type="caution">
    <text evidence="1">The sequence shown here is derived from an EMBL/GenBank/DDBJ whole genome shotgun (WGS) entry which is preliminary data.</text>
</comment>
<dbReference type="AlphaFoldDB" id="A0AAV7N7Y5"/>
<sequence length="165" mass="17683">MRSVRSRPGGAFYSLFGDVTLREHTADFSCRPSVVLLLRHHIGDEEWLSLPGPPRQSARHQSPPRDHLTAAAADCLCWLLTCIEGAACLPALSQGTSPSPPSANPATPAACVASVTWPCLPRAIGLLTSSQPPPCNSSQLAYLVPLGDACRSSPWRRVARSHCHK</sequence>
<keyword evidence="2" id="KW-1185">Reference proteome</keyword>
<organism evidence="1 2">
    <name type="scientific">Pleurodeles waltl</name>
    <name type="common">Iberian ribbed newt</name>
    <dbReference type="NCBI Taxonomy" id="8319"/>
    <lineage>
        <taxon>Eukaryota</taxon>
        <taxon>Metazoa</taxon>
        <taxon>Chordata</taxon>
        <taxon>Craniata</taxon>
        <taxon>Vertebrata</taxon>
        <taxon>Euteleostomi</taxon>
        <taxon>Amphibia</taxon>
        <taxon>Batrachia</taxon>
        <taxon>Caudata</taxon>
        <taxon>Salamandroidea</taxon>
        <taxon>Salamandridae</taxon>
        <taxon>Pleurodelinae</taxon>
        <taxon>Pleurodeles</taxon>
    </lineage>
</organism>
<gene>
    <name evidence="1" type="ORF">NDU88_008140</name>
</gene>
<accession>A0AAV7N7Y5</accession>
<dbReference type="EMBL" id="JANPWB010000013">
    <property type="protein sequence ID" value="KAJ1110794.1"/>
    <property type="molecule type" value="Genomic_DNA"/>
</dbReference>